<evidence type="ECO:0000256" key="1">
    <source>
        <dbReference type="SAM" id="MobiDB-lite"/>
    </source>
</evidence>
<dbReference type="Proteomes" id="UP000283509">
    <property type="component" value="Unassembled WGS sequence"/>
</dbReference>
<proteinExistence type="predicted"/>
<comment type="caution">
    <text evidence="3">The sequence shown here is derived from an EMBL/GenBank/DDBJ whole genome shotgun (WGS) entry which is preliminary data.</text>
</comment>
<evidence type="ECO:0000313" key="4">
    <source>
        <dbReference type="Proteomes" id="UP000283509"/>
    </source>
</evidence>
<feature type="compositionally biased region" description="Pro residues" evidence="1">
    <location>
        <begin position="321"/>
        <end position="337"/>
    </location>
</feature>
<sequence>MCVCVCADESMESSRPRITVKRVWVKVAPDITLGLLFTFKIPGHAPQEAFYSESFMRDYGSFRTLEDNEDNDDADSFTRAQGRLHHQNPTLPLLTSFPPPLLLLLFSLSSFAFLLFFLPFLHYSYFSFPFPLTLLSLSPPPPLLPLHLTLLSPNFHLGLSTSLSLSPLPLSPLISNHPSRLFHSLPLSVFLLLFSFPLHSLPSFLFSPILLFPLSFRLLSFLPCIFSFLLSPSHSYSSFYFPFISFFPFSSLRSSFCLLPLTHSHSSSLSPRRVTIPRFPNELITHLHIPLSPGLFEFRTFPPPLSSLPTPLPLSSHSPLSPLPPPSPPLSPLSPLPSPPPPPSLSLLHLTFFSAIIHFLALPYPTPFLPLPRDAAPPQTCFLGNKPLTFPSPMAS</sequence>
<accession>A0A423TI29</accession>
<keyword evidence="4" id="KW-1185">Reference proteome</keyword>
<evidence type="ECO:0000256" key="2">
    <source>
        <dbReference type="SAM" id="Phobius"/>
    </source>
</evidence>
<keyword evidence="2" id="KW-1133">Transmembrane helix</keyword>
<feature type="transmembrane region" description="Helical" evidence="2">
    <location>
        <begin position="204"/>
        <end position="230"/>
    </location>
</feature>
<name>A0A423TI29_PENVA</name>
<reference evidence="3 4" key="2">
    <citation type="submission" date="2019-01" db="EMBL/GenBank/DDBJ databases">
        <title>The decoding of complex shrimp genome reveals the adaptation for benthos swimmer, frequently molting mechanism and breeding impact on genome.</title>
        <authorList>
            <person name="Sun Y."/>
            <person name="Gao Y."/>
            <person name="Yu Y."/>
        </authorList>
    </citation>
    <scope>NUCLEOTIDE SEQUENCE [LARGE SCALE GENOMIC DNA]</scope>
    <source>
        <tissue evidence="3">Muscle</tissue>
    </source>
</reference>
<dbReference type="AlphaFoldDB" id="A0A423TI29"/>
<protein>
    <submittedName>
        <fullName evidence="3">Uncharacterized protein</fullName>
    </submittedName>
</protein>
<evidence type="ECO:0000313" key="3">
    <source>
        <dbReference type="EMBL" id="ROT76112.1"/>
    </source>
</evidence>
<feature type="transmembrane region" description="Helical" evidence="2">
    <location>
        <begin position="101"/>
        <end position="126"/>
    </location>
</feature>
<dbReference type="EMBL" id="QCYY01001692">
    <property type="protein sequence ID" value="ROT76112.1"/>
    <property type="molecule type" value="Genomic_DNA"/>
</dbReference>
<gene>
    <name evidence="3" type="ORF">C7M84_005293</name>
</gene>
<organism evidence="3 4">
    <name type="scientific">Penaeus vannamei</name>
    <name type="common">Whiteleg shrimp</name>
    <name type="synonym">Litopenaeus vannamei</name>
    <dbReference type="NCBI Taxonomy" id="6689"/>
    <lineage>
        <taxon>Eukaryota</taxon>
        <taxon>Metazoa</taxon>
        <taxon>Ecdysozoa</taxon>
        <taxon>Arthropoda</taxon>
        <taxon>Crustacea</taxon>
        <taxon>Multicrustacea</taxon>
        <taxon>Malacostraca</taxon>
        <taxon>Eumalacostraca</taxon>
        <taxon>Eucarida</taxon>
        <taxon>Decapoda</taxon>
        <taxon>Dendrobranchiata</taxon>
        <taxon>Penaeoidea</taxon>
        <taxon>Penaeidae</taxon>
        <taxon>Penaeus</taxon>
    </lineage>
</organism>
<reference evidence="3 4" key="1">
    <citation type="submission" date="2018-04" db="EMBL/GenBank/DDBJ databases">
        <authorList>
            <person name="Zhang X."/>
            <person name="Yuan J."/>
            <person name="Li F."/>
            <person name="Xiang J."/>
        </authorList>
    </citation>
    <scope>NUCLEOTIDE SEQUENCE [LARGE SCALE GENOMIC DNA]</scope>
    <source>
        <tissue evidence="3">Muscle</tissue>
    </source>
</reference>
<feature type="region of interest" description="Disordered" evidence="1">
    <location>
        <begin position="312"/>
        <end position="337"/>
    </location>
</feature>
<keyword evidence="2" id="KW-0812">Transmembrane</keyword>
<keyword evidence="2" id="KW-0472">Membrane</keyword>